<feature type="compositionally biased region" description="Basic and acidic residues" evidence="1">
    <location>
        <begin position="357"/>
        <end position="366"/>
    </location>
</feature>
<dbReference type="EMBL" id="BAAAQK010000013">
    <property type="protein sequence ID" value="GAA1857302.1"/>
    <property type="molecule type" value="Genomic_DNA"/>
</dbReference>
<dbReference type="Gene3D" id="3.40.50.720">
    <property type="entry name" value="NAD(P)-binding Rossmann-like Domain"/>
    <property type="match status" value="1"/>
</dbReference>
<reference evidence="2 3" key="1">
    <citation type="journal article" date="2019" name="Int. J. Syst. Evol. Microbiol.">
        <title>The Global Catalogue of Microorganisms (GCM) 10K type strain sequencing project: providing services to taxonomists for standard genome sequencing and annotation.</title>
        <authorList>
            <consortium name="The Broad Institute Genomics Platform"/>
            <consortium name="The Broad Institute Genome Sequencing Center for Infectious Disease"/>
            <person name="Wu L."/>
            <person name="Ma J."/>
        </authorList>
    </citation>
    <scope>NUCLEOTIDE SEQUENCE [LARGE SCALE GENOMIC DNA]</scope>
    <source>
        <strain evidence="2 3">JCM 16009</strain>
    </source>
</reference>
<sequence>MRTALVVGGTGPTGPIVVEGLLERGYDVTILHGGQHENPDVPEVPHIHADPHFAETLAPAAVEGRTFDLVAAQYGRLRVLVDVFRGRTAQLIAIGASTGMAAGPADPRWNRLGRPALLTEDRVIPAADEVSSTKFALRMAQAQDHLFAAHADGAFSATYLGYPVLYGPHQPGPQDWSIVRRALDGRRRLVIADGGLKLETRGYTRNVARSVLLAADSPDVAAGKSYIVCDPHTYTMTQRIALVAAVCGVEFELVDLPWEHARPAHPLWRYEQGHRLSDSGLIRRELGYTDELPVDEALAASVEWMLAHPFERGGPEENQLGDPFDYEGEDRVMAAASRPPEPYELPGYAHQYRHPKKPGEAWRRVEGAMSPTGPVAQGSAQ</sequence>
<keyword evidence="3" id="KW-1185">Reference proteome</keyword>
<evidence type="ECO:0000256" key="1">
    <source>
        <dbReference type="SAM" id="MobiDB-lite"/>
    </source>
</evidence>
<dbReference type="InterPro" id="IPR036291">
    <property type="entry name" value="NAD(P)-bd_dom_sf"/>
</dbReference>
<name>A0ABN2N8B1_9PSEU</name>
<comment type="caution">
    <text evidence="2">The sequence shown here is derived from an EMBL/GenBank/DDBJ whole genome shotgun (WGS) entry which is preliminary data.</text>
</comment>
<dbReference type="Proteomes" id="UP001500449">
    <property type="component" value="Unassembled WGS sequence"/>
</dbReference>
<organism evidence="2 3">
    <name type="scientific">Pseudonocardia ailaonensis</name>
    <dbReference type="NCBI Taxonomy" id="367279"/>
    <lineage>
        <taxon>Bacteria</taxon>
        <taxon>Bacillati</taxon>
        <taxon>Actinomycetota</taxon>
        <taxon>Actinomycetes</taxon>
        <taxon>Pseudonocardiales</taxon>
        <taxon>Pseudonocardiaceae</taxon>
        <taxon>Pseudonocardia</taxon>
    </lineage>
</organism>
<proteinExistence type="predicted"/>
<feature type="region of interest" description="Disordered" evidence="1">
    <location>
        <begin position="338"/>
        <end position="381"/>
    </location>
</feature>
<evidence type="ECO:0000313" key="2">
    <source>
        <dbReference type="EMBL" id="GAA1857302.1"/>
    </source>
</evidence>
<evidence type="ECO:0000313" key="3">
    <source>
        <dbReference type="Proteomes" id="UP001500449"/>
    </source>
</evidence>
<protein>
    <submittedName>
        <fullName evidence="2">NAD(P)H-binding protein</fullName>
    </submittedName>
</protein>
<dbReference type="SUPFAM" id="SSF51735">
    <property type="entry name" value="NAD(P)-binding Rossmann-fold domains"/>
    <property type="match status" value="1"/>
</dbReference>
<gene>
    <name evidence="2" type="ORF">GCM10009836_41950</name>
</gene>
<dbReference type="RefSeq" id="WP_344419563.1">
    <property type="nucleotide sequence ID" value="NZ_BAAAQK010000013.1"/>
</dbReference>
<accession>A0ABN2N8B1</accession>